<dbReference type="Proteomes" id="UP000314294">
    <property type="component" value="Unassembled WGS sequence"/>
</dbReference>
<evidence type="ECO:0000313" key="2">
    <source>
        <dbReference type="EMBL" id="TNN85398.1"/>
    </source>
</evidence>
<proteinExistence type="predicted"/>
<feature type="compositionally biased region" description="Polar residues" evidence="1">
    <location>
        <begin position="157"/>
        <end position="170"/>
    </location>
</feature>
<organism evidence="2 3">
    <name type="scientific">Liparis tanakae</name>
    <name type="common">Tanaka's snailfish</name>
    <dbReference type="NCBI Taxonomy" id="230148"/>
    <lineage>
        <taxon>Eukaryota</taxon>
        <taxon>Metazoa</taxon>
        <taxon>Chordata</taxon>
        <taxon>Craniata</taxon>
        <taxon>Vertebrata</taxon>
        <taxon>Euteleostomi</taxon>
        <taxon>Actinopterygii</taxon>
        <taxon>Neopterygii</taxon>
        <taxon>Teleostei</taxon>
        <taxon>Neoteleostei</taxon>
        <taxon>Acanthomorphata</taxon>
        <taxon>Eupercaria</taxon>
        <taxon>Perciformes</taxon>
        <taxon>Cottioidei</taxon>
        <taxon>Cottales</taxon>
        <taxon>Liparidae</taxon>
        <taxon>Liparis</taxon>
    </lineage>
</organism>
<accession>A0A4Z2J6V5</accession>
<dbReference type="AlphaFoldDB" id="A0A4Z2J6V5"/>
<gene>
    <name evidence="2" type="ORF">EYF80_004420</name>
</gene>
<sequence length="223" mass="24206">MTKSVEDVKHEAPSVEDVTHEAPSFTPADSSNLKLSPPHRRAQLCQMVPGRLPNRTAASPAASYQSELPSSPEQLGLLVRWGHGAKAKSSETTEFNKLRTEVANESVEYVRHWFSCPVDILAATRGEKAPPRSNEAGDDLKSIAVAAQCNPRGAFSLQGSPEPTQTQNPQWELRREVKGSVPGPAALKLKVSQLYDTPGNRFYPQGPPPKSTCNESSSRNPSP</sequence>
<dbReference type="EMBL" id="SRLO01000021">
    <property type="protein sequence ID" value="TNN85398.1"/>
    <property type="molecule type" value="Genomic_DNA"/>
</dbReference>
<comment type="caution">
    <text evidence="2">The sequence shown here is derived from an EMBL/GenBank/DDBJ whole genome shotgun (WGS) entry which is preliminary data.</text>
</comment>
<feature type="region of interest" description="Disordered" evidence="1">
    <location>
        <begin position="152"/>
        <end position="172"/>
    </location>
</feature>
<evidence type="ECO:0000256" key="1">
    <source>
        <dbReference type="SAM" id="MobiDB-lite"/>
    </source>
</evidence>
<feature type="compositionally biased region" description="Basic and acidic residues" evidence="1">
    <location>
        <begin position="1"/>
        <end position="20"/>
    </location>
</feature>
<feature type="region of interest" description="Disordered" evidence="1">
    <location>
        <begin position="196"/>
        <end position="223"/>
    </location>
</feature>
<feature type="compositionally biased region" description="Polar residues" evidence="1">
    <location>
        <begin position="211"/>
        <end position="223"/>
    </location>
</feature>
<name>A0A4Z2J6V5_9TELE</name>
<reference evidence="2 3" key="1">
    <citation type="submission" date="2019-03" db="EMBL/GenBank/DDBJ databases">
        <title>First draft genome of Liparis tanakae, snailfish: a comprehensive survey of snailfish specific genes.</title>
        <authorList>
            <person name="Kim W."/>
            <person name="Song I."/>
            <person name="Jeong J.-H."/>
            <person name="Kim D."/>
            <person name="Kim S."/>
            <person name="Ryu S."/>
            <person name="Song J.Y."/>
            <person name="Lee S.K."/>
        </authorList>
    </citation>
    <scope>NUCLEOTIDE SEQUENCE [LARGE SCALE GENOMIC DNA]</scope>
    <source>
        <tissue evidence="2">Muscle</tissue>
    </source>
</reference>
<keyword evidence="3" id="KW-1185">Reference proteome</keyword>
<protein>
    <submittedName>
        <fullName evidence="2">Uncharacterized protein</fullName>
    </submittedName>
</protein>
<feature type="region of interest" description="Disordered" evidence="1">
    <location>
        <begin position="1"/>
        <end position="39"/>
    </location>
</feature>
<evidence type="ECO:0000313" key="3">
    <source>
        <dbReference type="Proteomes" id="UP000314294"/>
    </source>
</evidence>